<evidence type="ECO:0000313" key="3">
    <source>
        <dbReference type="Proteomes" id="UP000694915"/>
    </source>
</evidence>
<feature type="domain" description="Leucine-rich repeat-containing protein 37 N-terminal" evidence="2">
    <location>
        <begin position="38"/>
        <end position="89"/>
    </location>
</feature>
<dbReference type="GeneID" id="113455876"/>
<proteinExistence type="predicted"/>
<feature type="compositionally biased region" description="Polar residues" evidence="1">
    <location>
        <begin position="17"/>
        <end position="26"/>
    </location>
</feature>
<feature type="region of interest" description="Disordered" evidence="1">
    <location>
        <begin position="16"/>
        <end position="118"/>
    </location>
</feature>
<dbReference type="InterPro" id="IPR015753">
    <property type="entry name" value="LRRC37"/>
</dbReference>
<dbReference type="PANTHER" id="PTHR23045:SF9">
    <property type="entry name" value="LEUCINE RICH REPEAT CONTAINING 37A-RELATED"/>
    <property type="match status" value="1"/>
</dbReference>
<feature type="domain" description="Leucine-rich repeat-containing protein 37 N-terminal" evidence="2">
    <location>
        <begin position="95"/>
        <end position="151"/>
    </location>
</feature>
<dbReference type="RefSeq" id="XP_026634315.1">
    <property type="nucleotide sequence ID" value="XM_026778514.1"/>
</dbReference>
<reference evidence="4" key="1">
    <citation type="submission" date="2025-08" db="UniProtKB">
        <authorList>
            <consortium name="RefSeq"/>
        </authorList>
    </citation>
    <scope>IDENTIFICATION</scope>
</reference>
<dbReference type="Proteomes" id="UP000694915">
    <property type="component" value="Unplaced"/>
</dbReference>
<feature type="compositionally biased region" description="Low complexity" evidence="1">
    <location>
        <begin position="31"/>
        <end position="44"/>
    </location>
</feature>
<organism evidence="3 4">
    <name type="scientific">Microtus ochrogaster</name>
    <name type="common">Prairie vole</name>
    <dbReference type="NCBI Taxonomy" id="79684"/>
    <lineage>
        <taxon>Eukaryota</taxon>
        <taxon>Metazoa</taxon>
        <taxon>Chordata</taxon>
        <taxon>Craniata</taxon>
        <taxon>Vertebrata</taxon>
        <taxon>Euteleostomi</taxon>
        <taxon>Mammalia</taxon>
        <taxon>Eutheria</taxon>
        <taxon>Euarchontoglires</taxon>
        <taxon>Glires</taxon>
        <taxon>Rodentia</taxon>
        <taxon>Myomorpha</taxon>
        <taxon>Muroidea</taxon>
        <taxon>Cricetidae</taxon>
        <taxon>Arvicolinae</taxon>
        <taxon>Microtus</taxon>
    </lineage>
</organism>
<dbReference type="Pfam" id="PF15779">
    <property type="entry name" value="LRRC37"/>
    <property type="match status" value="2"/>
</dbReference>
<evidence type="ECO:0000313" key="4">
    <source>
        <dbReference type="RefSeq" id="XP_026634315.1"/>
    </source>
</evidence>
<dbReference type="InterPro" id="IPR032754">
    <property type="entry name" value="LRRC37_N"/>
</dbReference>
<evidence type="ECO:0000256" key="1">
    <source>
        <dbReference type="SAM" id="MobiDB-lite"/>
    </source>
</evidence>
<evidence type="ECO:0000259" key="2">
    <source>
        <dbReference type="Pfam" id="PF15779"/>
    </source>
</evidence>
<protein>
    <submittedName>
        <fullName evidence="4">Leucine-rich repeat-containing protein 37B-like</fullName>
    </submittedName>
</protein>
<keyword evidence="3" id="KW-1185">Reference proteome</keyword>
<sequence length="215" mass="23256">MVAQSSVHFEVTALVHDQSQYPSSEAPQKATGSTVPTTTSSPPTHSEVTLSPPNQVQTQQPNPTQVTTQSSHTESSTTPQPVTVVSHSPPVTEITSQHPNSEAIEPEVPTATSSSSYSKMILPSPEQLQTQQIPSEVTLQPMDAEYTITPYAANVNAERKPIIKMKQNASISTNLCDFCLCENGTLSCIHLSPMRRLHQVPVPRPSTYKGTLTIL</sequence>
<gene>
    <name evidence="4" type="primary">LOC113455876</name>
</gene>
<feature type="compositionally biased region" description="Low complexity" evidence="1">
    <location>
        <begin position="52"/>
        <end position="92"/>
    </location>
</feature>
<name>A0ABM1TX53_MICOH</name>
<dbReference type="PANTHER" id="PTHR23045">
    <property type="entry name" value="LEUCINE-RICH REPEAT-CONTAINING PROTEIN 37A"/>
    <property type="match status" value="1"/>
</dbReference>
<accession>A0ABM1TX53</accession>